<gene>
    <name evidence="1" type="ORF">SAMN05444350_11189</name>
</gene>
<accession>A0A1M6F8Z7</accession>
<keyword evidence="2" id="KW-1185">Reference proteome</keyword>
<sequence length="46" mass="5485">MQNIGSNDYLNPTHRYTQGRFRMATPFAPDSYTLYQRWLHPLPVMV</sequence>
<protein>
    <submittedName>
        <fullName evidence="1">Uncharacterized protein</fullName>
    </submittedName>
</protein>
<dbReference type="EMBL" id="FQZN01000011">
    <property type="protein sequence ID" value="SHI94143.1"/>
    <property type="molecule type" value="Genomic_DNA"/>
</dbReference>
<organism evidence="1 2">
    <name type="scientific">Bacteroides stercorirosoris</name>
    <dbReference type="NCBI Taxonomy" id="871324"/>
    <lineage>
        <taxon>Bacteria</taxon>
        <taxon>Pseudomonadati</taxon>
        <taxon>Bacteroidota</taxon>
        <taxon>Bacteroidia</taxon>
        <taxon>Bacteroidales</taxon>
        <taxon>Bacteroidaceae</taxon>
        <taxon>Bacteroides</taxon>
    </lineage>
</organism>
<name>A0A1M6F8Z7_9BACE</name>
<reference evidence="2" key="1">
    <citation type="submission" date="2016-11" db="EMBL/GenBank/DDBJ databases">
        <authorList>
            <person name="Varghese N."/>
            <person name="Submissions S."/>
        </authorList>
    </citation>
    <scope>NUCLEOTIDE SEQUENCE [LARGE SCALE GENOMIC DNA]</scope>
    <source>
        <strain evidence="2">DSM 26884</strain>
    </source>
</reference>
<dbReference type="Proteomes" id="UP000184192">
    <property type="component" value="Unassembled WGS sequence"/>
</dbReference>
<evidence type="ECO:0000313" key="2">
    <source>
        <dbReference type="Proteomes" id="UP000184192"/>
    </source>
</evidence>
<proteinExistence type="predicted"/>
<dbReference type="AlphaFoldDB" id="A0A1M6F8Z7"/>
<evidence type="ECO:0000313" key="1">
    <source>
        <dbReference type="EMBL" id="SHI94143.1"/>
    </source>
</evidence>